<evidence type="ECO:0000313" key="2">
    <source>
        <dbReference type="EMBL" id="ORJ60649.1"/>
    </source>
</evidence>
<dbReference type="STRING" id="1969733.B5V00_07390"/>
<sequence length="206" mass="23156">MIKLFIHKISVWLLFGLVIGLAGCGGHSPKTSFYKLVPLAELGELDEAVPHYDFSVGVGPITIPDYLKRPQIVTRESNSRLQIAEFHRWAGLLEKDIAAVMVDNLTDLLGSERVVTYPWDRLARPDYRVVYDIQRFDGTPGVEAVLKVRWTVFDTVAGKAEKVLGKRYRLPLEDPGYESLVKAESELLGQFSRDVAAELLQKKLSD</sequence>
<accession>A0A1X0Y6B5</accession>
<dbReference type="InterPro" id="IPR005586">
    <property type="entry name" value="ABC_trans_aux"/>
</dbReference>
<dbReference type="AlphaFoldDB" id="A0A1X0Y6B5"/>
<dbReference type="SUPFAM" id="SSF159594">
    <property type="entry name" value="XCC0632-like"/>
    <property type="match status" value="1"/>
</dbReference>
<dbReference type="Proteomes" id="UP000193136">
    <property type="component" value="Unassembled WGS sequence"/>
</dbReference>
<comment type="caution">
    <text evidence="2">The sequence shown here is derived from an EMBL/GenBank/DDBJ whole genome shotgun (WGS) entry which is preliminary data.</text>
</comment>
<proteinExistence type="predicted"/>
<evidence type="ECO:0000313" key="3">
    <source>
        <dbReference type="Proteomes" id="UP000193136"/>
    </source>
</evidence>
<organism evidence="2 3">
    <name type="scientific">Geothermobacter hydrogeniphilus</name>
    <dbReference type="NCBI Taxonomy" id="1969733"/>
    <lineage>
        <taxon>Bacteria</taxon>
        <taxon>Pseudomonadati</taxon>
        <taxon>Thermodesulfobacteriota</taxon>
        <taxon>Desulfuromonadia</taxon>
        <taxon>Desulfuromonadales</taxon>
        <taxon>Geothermobacteraceae</taxon>
        <taxon>Geothermobacter</taxon>
    </lineage>
</organism>
<dbReference type="Pfam" id="PF03886">
    <property type="entry name" value="ABC_trans_aux"/>
    <property type="match status" value="1"/>
</dbReference>
<evidence type="ECO:0000259" key="1">
    <source>
        <dbReference type="Pfam" id="PF03886"/>
    </source>
</evidence>
<dbReference type="RefSeq" id="WP_085010131.1">
    <property type="nucleotide sequence ID" value="NZ_NAAD01000007.1"/>
</dbReference>
<keyword evidence="3" id="KW-1185">Reference proteome</keyword>
<dbReference type="PROSITE" id="PS51257">
    <property type="entry name" value="PROKAR_LIPOPROTEIN"/>
    <property type="match status" value="1"/>
</dbReference>
<dbReference type="OrthoDB" id="5372878at2"/>
<protein>
    <recommendedName>
        <fullName evidence="1">ABC-type transport auxiliary lipoprotein component domain-containing protein</fullName>
    </recommendedName>
</protein>
<dbReference type="EMBL" id="NAAD01000007">
    <property type="protein sequence ID" value="ORJ60649.1"/>
    <property type="molecule type" value="Genomic_DNA"/>
</dbReference>
<name>A0A1X0Y6B5_9BACT</name>
<dbReference type="Gene3D" id="3.40.50.10610">
    <property type="entry name" value="ABC-type transport auxiliary lipoprotein component"/>
    <property type="match status" value="1"/>
</dbReference>
<reference evidence="2 3" key="1">
    <citation type="submission" date="2017-03" db="EMBL/GenBank/DDBJ databases">
        <title>Genome sequence of Geothermobacter sp. EPR-M, Deep-Sea Iron Reducer.</title>
        <authorList>
            <person name="Tully B."/>
            <person name="Savalia P."/>
            <person name="Abuyen K."/>
            <person name="Baughan C."/>
            <person name="Romero E."/>
            <person name="Ronkowski C."/>
            <person name="Torres B."/>
            <person name="Tremblay J."/>
            <person name="Trujillo A."/>
            <person name="Tyler M."/>
            <person name="Perez-Rodriguez I."/>
            <person name="Amend J."/>
        </authorList>
    </citation>
    <scope>NUCLEOTIDE SEQUENCE [LARGE SCALE GENOMIC DNA]</scope>
    <source>
        <strain evidence="2 3">EPR-M</strain>
    </source>
</reference>
<gene>
    <name evidence="2" type="ORF">B5V00_07390</name>
</gene>
<feature type="domain" description="ABC-type transport auxiliary lipoprotein component" evidence="1">
    <location>
        <begin position="42"/>
        <end position="196"/>
    </location>
</feature>